<keyword evidence="3 7" id="KW-1133">Transmembrane helix</keyword>
<dbReference type="GO" id="GO:0009744">
    <property type="term" value="P:response to sucrose"/>
    <property type="evidence" value="ECO:0007669"/>
    <property type="project" value="UniProtKB-ARBA"/>
</dbReference>
<feature type="binding site" evidence="5">
    <location>
        <position position="191"/>
    </location>
    <ligand>
        <name>Zn(2+)</name>
        <dbReference type="ChEBI" id="CHEBI:29105"/>
    </ligand>
</feature>
<dbReference type="PANTHER" id="PTHR20855:SF100">
    <property type="entry name" value="HEPTAHELICAL TRANSMEMBRANE PROTEIN 2"/>
    <property type="match status" value="1"/>
</dbReference>
<accession>A0A9Q0H1L4</accession>
<feature type="binding site" evidence="5">
    <location>
        <position position="340"/>
    </location>
    <ligand>
        <name>Zn(2+)</name>
        <dbReference type="ChEBI" id="CHEBI:29105"/>
    </ligand>
</feature>
<organism evidence="8 9">
    <name type="scientific">Protea cynaroides</name>
    <dbReference type="NCBI Taxonomy" id="273540"/>
    <lineage>
        <taxon>Eukaryota</taxon>
        <taxon>Viridiplantae</taxon>
        <taxon>Streptophyta</taxon>
        <taxon>Embryophyta</taxon>
        <taxon>Tracheophyta</taxon>
        <taxon>Spermatophyta</taxon>
        <taxon>Magnoliopsida</taxon>
        <taxon>Proteales</taxon>
        <taxon>Proteaceae</taxon>
        <taxon>Protea</taxon>
    </lineage>
</organism>
<feature type="region of interest" description="Disordered" evidence="6">
    <location>
        <begin position="1"/>
        <end position="35"/>
    </location>
</feature>
<keyword evidence="9" id="KW-1185">Reference proteome</keyword>
<evidence type="ECO:0008006" key="10">
    <source>
        <dbReference type="Google" id="ProtNLM"/>
    </source>
</evidence>
<evidence type="ECO:0000313" key="8">
    <source>
        <dbReference type="EMBL" id="KAJ4957539.1"/>
    </source>
</evidence>
<comment type="caution">
    <text evidence="8">The sequence shown here is derived from an EMBL/GenBank/DDBJ whole genome shotgun (WGS) entry which is preliminary data.</text>
</comment>
<feature type="transmembrane region" description="Helical" evidence="7">
    <location>
        <begin position="295"/>
        <end position="317"/>
    </location>
</feature>
<keyword evidence="4 7" id="KW-0472">Membrane</keyword>
<evidence type="ECO:0000256" key="6">
    <source>
        <dbReference type="SAM" id="MobiDB-lite"/>
    </source>
</evidence>
<protein>
    <recommendedName>
        <fullName evidence="10">Heptahelical transmembrane protein 2</fullName>
    </recommendedName>
</protein>
<evidence type="ECO:0000313" key="9">
    <source>
        <dbReference type="Proteomes" id="UP001141806"/>
    </source>
</evidence>
<dbReference type="InterPro" id="IPR004254">
    <property type="entry name" value="AdipoR/HlyIII-related"/>
</dbReference>
<evidence type="ECO:0000256" key="1">
    <source>
        <dbReference type="ARBA" id="ARBA00004141"/>
    </source>
</evidence>
<evidence type="ECO:0000256" key="5">
    <source>
        <dbReference type="PIRSR" id="PIRSR604254-1"/>
    </source>
</evidence>
<dbReference type="GO" id="GO:0009725">
    <property type="term" value="P:response to hormone"/>
    <property type="evidence" value="ECO:0007669"/>
    <property type="project" value="UniProtKB-ARBA"/>
</dbReference>
<feature type="transmembrane region" description="Helical" evidence="7">
    <location>
        <begin position="207"/>
        <end position="229"/>
    </location>
</feature>
<keyword evidence="5" id="KW-0479">Metal-binding</keyword>
<comment type="subcellular location">
    <subcellularLocation>
        <location evidence="1">Membrane</location>
        <topology evidence="1">Multi-pass membrane protein</topology>
    </subcellularLocation>
</comment>
<dbReference type="GO" id="GO:0038023">
    <property type="term" value="F:signaling receptor activity"/>
    <property type="evidence" value="ECO:0007669"/>
    <property type="project" value="TreeGrafter"/>
</dbReference>
<proteinExistence type="predicted"/>
<evidence type="ECO:0000256" key="4">
    <source>
        <dbReference type="ARBA" id="ARBA00023136"/>
    </source>
</evidence>
<keyword evidence="2 7" id="KW-0812">Transmembrane</keyword>
<feature type="transmembrane region" description="Helical" evidence="7">
    <location>
        <begin position="338"/>
        <end position="358"/>
    </location>
</feature>
<evidence type="ECO:0000256" key="7">
    <source>
        <dbReference type="SAM" id="Phobius"/>
    </source>
</evidence>
<dbReference type="PANTHER" id="PTHR20855">
    <property type="entry name" value="ADIPOR/PROGESTIN RECEPTOR-RELATED"/>
    <property type="match status" value="1"/>
</dbReference>
<name>A0A9Q0H1L4_9MAGN</name>
<feature type="transmembrane region" description="Helical" evidence="7">
    <location>
        <begin position="235"/>
        <end position="256"/>
    </location>
</feature>
<feature type="binding site" evidence="5">
    <location>
        <position position="336"/>
    </location>
    <ligand>
        <name>Zn(2+)</name>
        <dbReference type="ChEBI" id="CHEBI:29105"/>
    </ligand>
</feature>
<evidence type="ECO:0000256" key="3">
    <source>
        <dbReference type="ARBA" id="ARBA00022989"/>
    </source>
</evidence>
<dbReference type="GO" id="GO:0016020">
    <property type="term" value="C:membrane"/>
    <property type="evidence" value="ECO:0007669"/>
    <property type="project" value="UniProtKB-SubCell"/>
</dbReference>
<sequence>MVGEGVKKRGLSTSFGGGKKKEKMNKAEIQSSDGFDSKTKTEKKFERKLVKYEALPDFLKDNEFILDYYRSEWPLKDAILSAFSWHNETLNVWTHLAGFLVFAALTVMSSVEIPEGRGFISDFSRSIPGAFMITNKTGKLFPELRAQQVSQGSILQVDGGGANSSDALPRWPWFVFLFGAMACLVCSTISHLLACHSRRLNLFFWRLDYAGISIMIVTSFFTPIYYIFFCHPYTRLLYLSSITTLGILAIITLLAPALSAPRFRSFRAALFLTMGFSGVIPAGHALVLHWDSPHILVSLAYELAMAVSYATGAAVYVSRIPERWKPGKFDIAGHSHQIFHVLVVAGALAHYAASLVILDFRKDSPTCETWT</sequence>
<gene>
    <name evidence="8" type="ORF">NE237_024650</name>
</gene>
<feature type="transmembrane region" description="Helical" evidence="7">
    <location>
        <begin position="173"/>
        <end position="195"/>
    </location>
</feature>
<dbReference type="Proteomes" id="UP001141806">
    <property type="component" value="Unassembled WGS sequence"/>
</dbReference>
<feature type="transmembrane region" description="Helical" evidence="7">
    <location>
        <begin position="268"/>
        <end position="289"/>
    </location>
</feature>
<keyword evidence="5" id="KW-0862">Zinc</keyword>
<dbReference type="Pfam" id="PF03006">
    <property type="entry name" value="HlyIII"/>
    <property type="match status" value="1"/>
</dbReference>
<dbReference type="EMBL" id="JAMYWD010000010">
    <property type="protein sequence ID" value="KAJ4957539.1"/>
    <property type="molecule type" value="Genomic_DNA"/>
</dbReference>
<dbReference type="AlphaFoldDB" id="A0A9Q0H1L4"/>
<dbReference type="OrthoDB" id="529367at2759"/>
<evidence type="ECO:0000256" key="2">
    <source>
        <dbReference type="ARBA" id="ARBA00022692"/>
    </source>
</evidence>
<dbReference type="GO" id="GO:0046872">
    <property type="term" value="F:metal ion binding"/>
    <property type="evidence" value="ECO:0007669"/>
    <property type="project" value="UniProtKB-KW"/>
</dbReference>
<reference evidence="8" key="1">
    <citation type="journal article" date="2023" name="Plant J.">
        <title>The genome of the king protea, Protea cynaroides.</title>
        <authorList>
            <person name="Chang J."/>
            <person name="Duong T.A."/>
            <person name="Schoeman C."/>
            <person name="Ma X."/>
            <person name="Roodt D."/>
            <person name="Barker N."/>
            <person name="Li Z."/>
            <person name="Van de Peer Y."/>
            <person name="Mizrachi E."/>
        </authorList>
    </citation>
    <scope>NUCLEOTIDE SEQUENCE</scope>
    <source>
        <tissue evidence="8">Young leaves</tissue>
    </source>
</reference>
<feature type="transmembrane region" description="Helical" evidence="7">
    <location>
        <begin position="90"/>
        <end position="111"/>
    </location>
</feature>